<protein>
    <submittedName>
        <fullName evidence="2">Uncharacterized protein</fullName>
    </submittedName>
</protein>
<evidence type="ECO:0000313" key="4">
    <source>
        <dbReference type="Proteomes" id="UP000192478"/>
    </source>
</evidence>
<dbReference type="EMBL" id="CP020559">
    <property type="protein sequence ID" value="ARE88728.1"/>
    <property type="molecule type" value="Genomic_DNA"/>
</dbReference>
<organism evidence="2 4">
    <name type="scientific">Clostridium formicaceticum</name>
    <dbReference type="NCBI Taxonomy" id="1497"/>
    <lineage>
        <taxon>Bacteria</taxon>
        <taxon>Bacillati</taxon>
        <taxon>Bacillota</taxon>
        <taxon>Clostridia</taxon>
        <taxon>Eubacteriales</taxon>
        <taxon>Clostridiaceae</taxon>
        <taxon>Clostridium</taxon>
    </lineage>
</organism>
<evidence type="ECO:0000313" key="3">
    <source>
        <dbReference type="Proteomes" id="UP000177894"/>
    </source>
</evidence>
<dbReference type="KEGG" id="cfm:BJL90_20785"/>
<reference evidence="2 4" key="2">
    <citation type="submission" date="2017-03" db="EMBL/GenBank/DDBJ databases">
        <title>Complete sequence of Clostridium formicaceticum DSM 92.</title>
        <authorList>
            <person name="Poehlein A."/>
            <person name="Karl M."/>
            <person name="Bengelsdorf F.R."/>
            <person name="Duerre P."/>
            <person name="Daniel R."/>
        </authorList>
    </citation>
    <scope>NUCLEOTIDE SEQUENCE [LARGE SCALE GENOMIC DNA]</scope>
    <source>
        <strain evidence="2 4">DSM 92</strain>
    </source>
</reference>
<dbReference type="Proteomes" id="UP000192478">
    <property type="component" value="Chromosome"/>
</dbReference>
<gene>
    <name evidence="1" type="ORF">BJL90_20785</name>
    <name evidence="2" type="ORF">CLFO_31340</name>
</gene>
<dbReference type="RefSeq" id="WP_070972685.1">
    <property type="nucleotide sequence ID" value="NZ_CP020559.1"/>
</dbReference>
<name>A0AAC9RP32_9CLOT</name>
<evidence type="ECO:0000313" key="2">
    <source>
        <dbReference type="EMBL" id="ARE88728.1"/>
    </source>
</evidence>
<dbReference type="AlphaFoldDB" id="A0AAC9RP32"/>
<dbReference type="EMBL" id="CP017603">
    <property type="protein sequence ID" value="AOY78084.1"/>
    <property type="molecule type" value="Genomic_DNA"/>
</dbReference>
<reference evidence="1 3" key="1">
    <citation type="submission" date="2016-10" db="EMBL/GenBank/DDBJ databases">
        <title>Complete Genome Sequence of Acetogen Clostridium formicoaceticum ATCC 27076.</title>
        <authorList>
            <person name="Bao T."/>
            <person name="Cheng C."/>
            <person name="Zhao J."/>
            <person name="Yang S.-T."/>
            <person name="Wang J."/>
            <person name="Wang M."/>
        </authorList>
    </citation>
    <scope>NUCLEOTIDE SEQUENCE [LARGE SCALE GENOMIC DNA]</scope>
    <source>
        <strain evidence="1 3">ATCC 27076</strain>
    </source>
</reference>
<proteinExistence type="predicted"/>
<evidence type="ECO:0000313" key="1">
    <source>
        <dbReference type="EMBL" id="AOY78084.1"/>
    </source>
</evidence>
<keyword evidence="3" id="KW-1185">Reference proteome</keyword>
<sequence>MHTNMIKNNFYLPYGKIQGINNIEIQIKREKYELNYIQEKKRRHTKKFHIKNRDIVYKQQVFLSPTEVYLNYIGNDKEFIQALSINAHEIYETKEDILGKNLDTAI</sequence>
<accession>A0AAC9RP32</accession>
<dbReference type="Proteomes" id="UP000177894">
    <property type="component" value="Chromosome"/>
</dbReference>